<name>A0A5M3M827_CONPW</name>
<dbReference type="RefSeq" id="XP_007774999.1">
    <property type="nucleotide sequence ID" value="XM_007776809.1"/>
</dbReference>
<dbReference type="KEGG" id="cput:CONPUDRAFT_77733"/>
<dbReference type="Proteomes" id="UP000053558">
    <property type="component" value="Unassembled WGS sequence"/>
</dbReference>
<sequence length="122" mass="13164">MAALVWSVRPLKENFNSRPDRFSMNDGIGAALRHRLGRSLLLVRGAREIHIVTNPAFFNGNGKVQCATVHGDQKVGTAGTATIFGIIFGWLSVGAVTVLAWTTESGSTRQRIGKLVPQVAHL</sequence>
<evidence type="ECO:0000256" key="1">
    <source>
        <dbReference type="SAM" id="Phobius"/>
    </source>
</evidence>
<protein>
    <submittedName>
        <fullName evidence="2">Uncharacterized protein</fullName>
    </submittedName>
</protein>
<evidence type="ECO:0000313" key="3">
    <source>
        <dbReference type="Proteomes" id="UP000053558"/>
    </source>
</evidence>
<evidence type="ECO:0000313" key="2">
    <source>
        <dbReference type="EMBL" id="EIW74945.1"/>
    </source>
</evidence>
<dbReference type="AlphaFoldDB" id="A0A5M3M827"/>
<comment type="caution">
    <text evidence="2">The sequence shown here is derived from an EMBL/GenBank/DDBJ whole genome shotgun (WGS) entry which is preliminary data.</text>
</comment>
<feature type="transmembrane region" description="Helical" evidence="1">
    <location>
        <begin position="81"/>
        <end position="101"/>
    </location>
</feature>
<gene>
    <name evidence="2" type="ORF">CONPUDRAFT_77733</name>
</gene>
<keyword evidence="1" id="KW-1133">Transmembrane helix</keyword>
<proteinExistence type="predicted"/>
<keyword evidence="3" id="KW-1185">Reference proteome</keyword>
<reference evidence="3" key="1">
    <citation type="journal article" date="2012" name="Science">
        <title>The Paleozoic origin of enzymatic lignin decomposition reconstructed from 31 fungal genomes.</title>
        <authorList>
            <person name="Floudas D."/>
            <person name="Binder M."/>
            <person name="Riley R."/>
            <person name="Barry K."/>
            <person name="Blanchette R.A."/>
            <person name="Henrissat B."/>
            <person name="Martinez A.T."/>
            <person name="Otillar R."/>
            <person name="Spatafora J.W."/>
            <person name="Yadav J.S."/>
            <person name="Aerts A."/>
            <person name="Benoit I."/>
            <person name="Boyd A."/>
            <person name="Carlson A."/>
            <person name="Copeland A."/>
            <person name="Coutinho P.M."/>
            <person name="de Vries R.P."/>
            <person name="Ferreira P."/>
            <person name="Findley K."/>
            <person name="Foster B."/>
            <person name="Gaskell J."/>
            <person name="Glotzer D."/>
            <person name="Gorecki P."/>
            <person name="Heitman J."/>
            <person name="Hesse C."/>
            <person name="Hori C."/>
            <person name="Igarashi K."/>
            <person name="Jurgens J.A."/>
            <person name="Kallen N."/>
            <person name="Kersten P."/>
            <person name="Kohler A."/>
            <person name="Kuees U."/>
            <person name="Kumar T.K.A."/>
            <person name="Kuo A."/>
            <person name="LaButti K."/>
            <person name="Larrondo L.F."/>
            <person name="Lindquist E."/>
            <person name="Ling A."/>
            <person name="Lombard V."/>
            <person name="Lucas S."/>
            <person name="Lundell T."/>
            <person name="Martin R."/>
            <person name="McLaughlin D.J."/>
            <person name="Morgenstern I."/>
            <person name="Morin E."/>
            <person name="Murat C."/>
            <person name="Nagy L.G."/>
            <person name="Nolan M."/>
            <person name="Ohm R.A."/>
            <person name="Patyshakuliyeva A."/>
            <person name="Rokas A."/>
            <person name="Ruiz-Duenas F.J."/>
            <person name="Sabat G."/>
            <person name="Salamov A."/>
            <person name="Samejima M."/>
            <person name="Schmutz J."/>
            <person name="Slot J.C."/>
            <person name="St John F."/>
            <person name="Stenlid J."/>
            <person name="Sun H."/>
            <person name="Sun S."/>
            <person name="Syed K."/>
            <person name="Tsang A."/>
            <person name="Wiebenga A."/>
            <person name="Young D."/>
            <person name="Pisabarro A."/>
            <person name="Eastwood D.C."/>
            <person name="Martin F."/>
            <person name="Cullen D."/>
            <person name="Grigoriev I.V."/>
            <person name="Hibbett D.S."/>
        </authorList>
    </citation>
    <scope>NUCLEOTIDE SEQUENCE [LARGE SCALE GENOMIC DNA]</scope>
    <source>
        <strain evidence="3">RWD-64-598 SS2</strain>
    </source>
</reference>
<keyword evidence="1" id="KW-0472">Membrane</keyword>
<dbReference type="EMBL" id="JH711590">
    <property type="protein sequence ID" value="EIW74945.1"/>
    <property type="molecule type" value="Genomic_DNA"/>
</dbReference>
<dbReference type="GeneID" id="19209651"/>
<organism evidence="2 3">
    <name type="scientific">Coniophora puteana (strain RWD-64-598)</name>
    <name type="common">Brown rot fungus</name>
    <dbReference type="NCBI Taxonomy" id="741705"/>
    <lineage>
        <taxon>Eukaryota</taxon>
        <taxon>Fungi</taxon>
        <taxon>Dikarya</taxon>
        <taxon>Basidiomycota</taxon>
        <taxon>Agaricomycotina</taxon>
        <taxon>Agaricomycetes</taxon>
        <taxon>Agaricomycetidae</taxon>
        <taxon>Boletales</taxon>
        <taxon>Coniophorineae</taxon>
        <taxon>Coniophoraceae</taxon>
        <taxon>Coniophora</taxon>
    </lineage>
</organism>
<keyword evidence="1" id="KW-0812">Transmembrane</keyword>
<accession>A0A5M3M827</accession>